<accession>A0A8S9HVJ0</accession>
<dbReference type="EMBL" id="QGKY02001250">
    <property type="protein sequence ID" value="KAF2561953.1"/>
    <property type="molecule type" value="Genomic_DNA"/>
</dbReference>
<comment type="caution">
    <text evidence="1">The sequence shown here is derived from an EMBL/GenBank/DDBJ whole genome shotgun (WGS) entry which is preliminary data.</text>
</comment>
<gene>
    <name evidence="1" type="ORF">F2Q70_00017528</name>
</gene>
<proteinExistence type="predicted"/>
<organism evidence="1">
    <name type="scientific">Brassica cretica</name>
    <name type="common">Mustard</name>
    <dbReference type="NCBI Taxonomy" id="69181"/>
    <lineage>
        <taxon>Eukaryota</taxon>
        <taxon>Viridiplantae</taxon>
        <taxon>Streptophyta</taxon>
        <taxon>Embryophyta</taxon>
        <taxon>Tracheophyta</taxon>
        <taxon>Spermatophyta</taxon>
        <taxon>Magnoliopsida</taxon>
        <taxon>eudicotyledons</taxon>
        <taxon>Gunneridae</taxon>
        <taxon>Pentapetalae</taxon>
        <taxon>rosids</taxon>
        <taxon>malvids</taxon>
        <taxon>Brassicales</taxon>
        <taxon>Brassicaceae</taxon>
        <taxon>Brassiceae</taxon>
        <taxon>Brassica</taxon>
    </lineage>
</organism>
<dbReference type="InterPro" id="IPR036668">
    <property type="entry name" value="Antifreeze_sf"/>
</dbReference>
<reference evidence="1" key="1">
    <citation type="submission" date="2019-12" db="EMBL/GenBank/DDBJ databases">
        <title>Genome sequencing and annotation of Brassica cretica.</title>
        <authorList>
            <person name="Studholme D.J."/>
            <person name="Sarris P.F."/>
        </authorList>
    </citation>
    <scope>NUCLEOTIDE SEQUENCE</scope>
    <source>
        <strain evidence="1">PFS-102/07</strain>
        <tissue evidence="1">Leaf</tissue>
    </source>
</reference>
<name>A0A8S9HVJ0_BRACR</name>
<evidence type="ECO:0000313" key="1">
    <source>
        <dbReference type="EMBL" id="KAF2561953.1"/>
    </source>
</evidence>
<dbReference type="SUPFAM" id="SSF51177">
    <property type="entry name" value="An insect antifreeze protein"/>
    <property type="match status" value="1"/>
</dbReference>
<dbReference type="AlphaFoldDB" id="A0A8S9HVJ0"/>
<protein>
    <submittedName>
        <fullName evidence="1">Uncharacterized protein</fullName>
    </submittedName>
</protein>
<sequence length="64" mass="6604">MCGYSQGWCDPSTETDCYKDGSPRTSGVTSGDVMFGEVGACEPSTTNCPINNLAVDVTAMGAMS</sequence>